<sequence>MVLLPSSSFSFTDYYTRLSDSHVLGESIQAFALAKNHTKAHQKNLTLAKIGDIAWLNSATKLAAVDQTVSMQLAAWYLSQNKLTSAEHYLLTAKSLGSTAAISELAVLWHTQERFDKVLNELTNEITLWDEAVANAKVHALVATGQISVLEELLNKLQVTPELAPLYQSTYQTLVDFDVLNTANVQQERGDQPVAREQHCPLSITLAASQLNDLKRWQNLAQTYKGSKLSQFLCVSRIKYIPPFAHDCNLSPQPPIMCDEAKLGSKLSAIGDISSDYLALMLPKGGANVHMGILYLDRADDFTVFSHELTHLLGFIDEYTLSATHPVCQRPSNELGWNIATLPSTALQDGYLSRAVAKQMPWYSEVSQYIENVDERIPLNRPLSPNGFGFFQADTCTSSEKNSAIKPLQQATLLRNHDFAIPEQYLTLLAKDVHKYKMPSYHYNIGVALYREKQGSDALKWLNQAVH</sequence>
<name>A0A3E0TSQ4_9GAMM</name>
<evidence type="ECO:0000313" key="2">
    <source>
        <dbReference type="Proteomes" id="UP000256478"/>
    </source>
</evidence>
<evidence type="ECO:0000313" key="1">
    <source>
        <dbReference type="EMBL" id="REL27367.1"/>
    </source>
</evidence>
<gene>
    <name evidence="1" type="ORF">DXX93_12855</name>
</gene>
<proteinExistence type="predicted"/>
<accession>A0A3E0TSQ4</accession>
<dbReference type="Proteomes" id="UP000256478">
    <property type="component" value="Unassembled WGS sequence"/>
</dbReference>
<protein>
    <submittedName>
        <fullName evidence="1">Uncharacterized protein</fullName>
    </submittedName>
</protein>
<organism evidence="1 2">
    <name type="scientific">Thalassotalea euphylliae</name>
    <dbReference type="NCBI Taxonomy" id="1655234"/>
    <lineage>
        <taxon>Bacteria</taxon>
        <taxon>Pseudomonadati</taxon>
        <taxon>Pseudomonadota</taxon>
        <taxon>Gammaproteobacteria</taxon>
        <taxon>Alteromonadales</taxon>
        <taxon>Colwelliaceae</taxon>
        <taxon>Thalassotalea</taxon>
    </lineage>
</organism>
<dbReference type="EMBL" id="QUOU01000001">
    <property type="protein sequence ID" value="REL27367.1"/>
    <property type="molecule type" value="Genomic_DNA"/>
</dbReference>
<reference evidence="1 2" key="1">
    <citation type="submission" date="2018-08" db="EMBL/GenBank/DDBJ databases">
        <title>Thalassotalea euphylliae genome.</title>
        <authorList>
            <person name="Summers S."/>
            <person name="Rice S.A."/>
            <person name="Freckelton M.L."/>
            <person name="Nedved B.T."/>
            <person name="Hadfield M.G."/>
        </authorList>
    </citation>
    <scope>NUCLEOTIDE SEQUENCE [LARGE SCALE GENOMIC DNA]</scope>
    <source>
        <strain evidence="1 2">H1</strain>
    </source>
</reference>
<dbReference type="AlphaFoldDB" id="A0A3E0TSQ4"/>
<comment type="caution">
    <text evidence="1">The sequence shown here is derived from an EMBL/GenBank/DDBJ whole genome shotgun (WGS) entry which is preliminary data.</text>
</comment>